<dbReference type="RefSeq" id="WP_064439368.1">
    <property type="nucleotide sequence ID" value="NZ_BDDI01000004.1"/>
</dbReference>
<evidence type="ECO:0000256" key="1">
    <source>
        <dbReference type="SAM" id="Phobius"/>
    </source>
</evidence>
<keyword evidence="1" id="KW-1133">Transmembrane helix</keyword>
<protein>
    <submittedName>
        <fullName evidence="2">Putative ribosomally synthesized peptide with SipW-like signal peptide</fullName>
    </submittedName>
</protein>
<evidence type="ECO:0000313" key="2">
    <source>
        <dbReference type="EMBL" id="MBB3039130.1"/>
    </source>
</evidence>
<sequence length="211" mass="21633">MTTTAPVTPRDTSDRKRKIRAILAGGVVLGIGAAITLAAWNDSVWAEGQFATDAWNVQGSTDGGSTWFEYATSAEAGQLQFTLDNLAMVPGDTVYAPFALRVGPDTSTLDASVILNGAIVANTNPFVSDLQLTVTGANFANCNDGTAGAALTGWPSSAPLGAGGATPITVNGDGTQYNLCFVVHLPNGSGPYTGGQQETGSVLWKFDAESA</sequence>
<gene>
    <name evidence="2" type="ORF">FHU29_003599</name>
</gene>
<evidence type="ECO:0000313" key="3">
    <source>
        <dbReference type="Proteomes" id="UP000567922"/>
    </source>
</evidence>
<dbReference type="Proteomes" id="UP000567922">
    <property type="component" value="Unassembled WGS sequence"/>
</dbReference>
<dbReference type="NCBIfam" id="TIGR04088">
    <property type="entry name" value="cognate_SipW"/>
    <property type="match status" value="1"/>
</dbReference>
<dbReference type="AlphaFoldDB" id="A0A839RRH3"/>
<comment type="caution">
    <text evidence="2">The sequence shown here is derived from an EMBL/GenBank/DDBJ whole genome shotgun (WGS) entry which is preliminary data.</text>
</comment>
<organism evidence="2 3">
    <name type="scientific">Hoyosella altamirensis</name>
    <dbReference type="NCBI Taxonomy" id="616997"/>
    <lineage>
        <taxon>Bacteria</taxon>
        <taxon>Bacillati</taxon>
        <taxon>Actinomycetota</taxon>
        <taxon>Actinomycetes</taxon>
        <taxon>Mycobacteriales</taxon>
        <taxon>Hoyosellaceae</taxon>
        <taxon>Hoyosella</taxon>
    </lineage>
</organism>
<dbReference type="EMBL" id="JACHWS010000003">
    <property type="protein sequence ID" value="MBB3039130.1"/>
    <property type="molecule type" value="Genomic_DNA"/>
</dbReference>
<keyword evidence="1" id="KW-0812">Transmembrane</keyword>
<reference evidence="2 3" key="1">
    <citation type="submission" date="2020-08" db="EMBL/GenBank/DDBJ databases">
        <title>Sequencing the genomes of 1000 actinobacteria strains.</title>
        <authorList>
            <person name="Klenk H.-P."/>
        </authorList>
    </citation>
    <scope>NUCLEOTIDE SEQUENCE [LARGE SCALE GENOMIC DNA]</scope>
    <source>
        <strain evidence="2 3">DSM 45258</strain>
    </source>
</reference>
<feature type="transmembrane region" description="Helical" evidence="1">
    <location>
        <begin position="21"/>
        <end position="40"/>
    </location>
</feature>
<name>A0A839RRH3_9ACTN</name>
<proteinExistence type="predicted"/>
<keyword evidence="1" id="KW-0472">Membrane</keyword>
<accession>A0A839RRH3</accession>
<dbReference type="InterPro" id="IPR023833">
    <property type="entry name" value="Signal_pept_SipW-depend-type"/>
</dbReference>
<keyword evidence="3" id="KW-1185">Reference proteome</keyword>